<keyword evidence="2" id="KW-1185">Reference proteome</keyword>
<accession>A0A6A5YN97</accession>
<protein>
    <submittedName>
        <fullName evidence="1">Uncharacterized protein</fullName>
    </submittedName>
</protein>
<reference evidence="1" key="1">
    <citation type="journal article" date="2020" name="Stud. Mycol.">
        <title>101 Dothideomycetes genomes: a test case for predicting lifestyles and emergence of pathogens.</title>
        <authorList>
            <person name="Haridas S."/>
            <person name="Albert R."/>
            <person name="Binder M."/>
            <person name="Bloem J."/>
            <person name="Labutti K."/>
            <person name="Salamov A."/>
            <person name="Andreopoulos B."/>
            <person name="Baker S."/>
            <person name="Barry K."/>
            <person name="Bills G."/>
            <person name="Bluhm B."/>
            <person name="Cannon C."/>
            <person name="Castanera R."/>
            <person name="Culley D."/>
            <person name="Daum C."/>
            <person name="Ezra D."/>
            <person name="Gonzalez J."/>
            <person name="Henrissat B."/>
            <person name="Kuo A."/>
            <person name="Liang C."/>
            <person name="Lipzen A."/>
            <person name="Lutzoni F."/>
            <person name="Magnuson J."/>
            <person name="Mondo S."/>
            <person name="Nolan M."/>
            <person name="Ohm R."/>
            <person name="Pangilinan J."/>
            <person name="Park H.-J."/>
            <person name="Ramirez L."/>
            <person name="Alfaro M."/>
            <person name="Sun H."/>
            <person name="Tritt A."/>
            <person name="Yoshinaga Y."/>
            <person name="Zwiers L.-H."/>
            <person name="Turgeon B."/>
            <person name="Goodwin S."/>
            <person name="Spatafora J."/>
            <person name="Crous P."/>
            <person name="Grigoriev I."/>
        </authorList>
    </citation>
    <scope>NUCLEOTIDE SEQUENCE</scope>
    <source>
        <strain evidence="1">CBS 627.86</strain>
    </source>
</reference>
<name>A0A6A5YN97_9PLEO</name>
<organism evidence="1 2">
    <name type="scientific">Lophiotrema nucula</name>
    <dbReference type="NCBI Taxonomy" id="690887"/>
    <lineage>
        <taxon>Eukaryota</taxon>
        <taxon>Fungi</taxon>
        <taxon>Dikarya</taxon>
        <taxon>Ascomycota</taxon>
        <taxon>Pezizomycotina</taxon>
        <taxon>Dothideomycetes</taxon>
        <taxon>Pleosporomycetidae</taxon>
        <taxon>Pleosporales</taxon>
        <taxon>Lophiotremataceae</taxon>
        <taxon>Lophiotrema</taxon>
    </lineage>
</organism>
<dbReference type="EMBL" id="ML977352">
    <property type="protein sequence ID" value="KAF2107658.1"/>
    <property type="molecule type" value="Genomic_DNA"/>
</dbReference>
<gene>
    <name evidence="1" type="ORF">BDV96DRAFT_653455</name>
</gene>
<proteinExistence type="predicted"/>
<evidence type="ECO:0000313" key="1">
    <source>
        <dbReference type="EMBL" id="KAF2107658.1"/>
    </source>
</evidence>
<dbReference type="Proteomes" id="UP000799770">
    <property type="component" value="Unassembled WGS sequence"/>
</dbReference>
<evidence type="ECO:0000313" key="2">
    <source>
        <dbReference type="Proteomes" id="UP000799770"/>
    </source>
</evidence>
<sequence length="183" mass="20801">MSETAVIATPPPKANPRWNNCSVHWAKFEDWKTFDEVKVSAGEGCWHCSLYLACADVVTNILFPGSKVKDVSVHAFPDFAIRFTDPLNYKRLSIIGPDAKPSITQHDHDYVDHVPSLPWRAQYYKDKSGEADLYKLLPGSTSSDETIETIKRWIEECTQNHPGCSRVNSYSTPVRQQMDLHDF</sequence>
<dbReference type="AlphaFoldDB" id="A0A6A5YN97"/>